<dbReference type="PIRSF" id="PIRSF002122">
    <property type="entry name" value="RPS7p_RPS7a_RPS5e_RPS7o"/>
    <property type="match status" value="1"/>
</dbReference>
<dbReference type="InterPro" id="IPR005717">
    <property type="entry name" value="Ribosomal_uS7_bac/org-type"/>
</dbReference>
<dbReference type="FunFam" id="1.10.455.10:FF:000001">
    <property type="entry name" value="30S ribosomal protein S7"/>
    <property type="match status" value="1"/>
</dbReference>
<keyword evidence="2 7" id="KW-0820">tRNA-binding</keyword>
<keyword evidence="6 7" id="KW-0687">Ribonucleoprotein</keyword>
<dbReference type="InterPro" id="IPR023798">
    <property type="entry name" value="Ribosomal_uS7_dom"/>
</dbReference>
<dbReference type="PANTHER" id="PTHR11205">
    <property type="entry name" value="RIBOSOMAL PROTEIN S7"/>
    <property type="match status" value="1"/>
</dbReference>
<dbReference type="Pfam" id="PF00177">
    <property type="entry name" value="Ribosomal_S7"/>
    <property type="match status" value="1"/>
</dbReference>
<dbReference type="SUPFAM" id="SSF47973">
    <property type="entry name" value="Ribosomal protein S7"/>
    <property type="match status" value="1"/>
</dbReference>
<keyword evidence="4 7" id="KW-0694">RNA-binding</keyword>
<gene>
    <name evidence="7 10" type="primary">rpsG</name>
    <name evidence="10" type="ORF">HYR64_08040</name>
</gene>
<comment type="caution">
    <text evidence="10">The sequence shown here is derived from an EMBL/GenBank/DDBJ whole genome shotgun (WGS) entry which is preliminary data.</text>
</comment>
<evidence type="ECO:0000256" key="3">
    <source>
        <dbReference type="ARBA" id="ARBA00022730"/>
    </source>
</evidence>
<dbReference type="GO" id="GO:0019843">
    <property type="term" value="F:rRNA binding"/>
    <property type="evidence" value="ECO:0007669"/>
    <property type="project" value="UniProtKB-UniRule"/>
</dbReference>
<dbReference type="CDD" id="cd14869">
    <property type="entry name" value="uS7_Bacteria"/>
    <property type="match status" value="1"/>
</dbReference>
<dbReference type="HAMAP" id="MF_00480_B">
    <property type="entry name" value="Ribosomal_uS7_B"/>
    <property type="match status" value="1"/>
</dbReference>
<comment type="similarity">
    <text evidence="1 7 8">Belongs to the universal ribosomal protein uS7 family.</text>
</comment>
<dbReference type="GO" id="GO:0000049">
    <property type="term" value="F:tRNA binding"/>
    <property type="evidence" value="ECO:0007669"/>
    <property type="project" value="UniProtKB-UniRule"/>
</dbReference>
<comment type="function">
    <text evidence="7">One of the primary rRNA binding proteins, it binds directly to 16S rRNA where it nucleates assembly of the head domain of the 30S subunit. Is located at the subunit interface close to the decoding center, probably blocks exit of the E-site tRNA.</text>
</comment>
<dbReference type="InterPro" id="IPR000235">
    <property type="entry name" value="Ribosomal_uS7"/>
</dbReference>
<evidence type="ECO:0000259" key="9">
    <source>
        <dbReference type="Pfam" id="PF00177"/>
    </source>
</evidence>
<organism evidence="10 11">
    <name type="scientific">Fimbriimonas ginsengisoli</name>
    <dbReference type="NCBI Taxonomy" id="1005039"/>
    <lineage>
        <taxon>Bacteria</taxon>
        <taxon>Bacillati</taxon>
        <taxon>Armatimonadota</taxon>
        <taxon>Fimbriimonadia</taxon>
        <taxon>Fimbriimonadales</taxon>
        <taxon>Fimbriimonadaceae</taxon>
        <taxon>Fimbriimonas</taxon>
    </lineage>
</organism>
<dbReference type="InterPro" id="IPR020606">
    <property type="entry name" value="Ribosomal_uS7_CS"/>
</dbReference>
<dbReference type="GO" id="GO:0003735">
    <property type="term" value="F:structural constituent of ribosome"/>
    <property type="evidence" value="ECO:0007669"/>
    <property type="project" value="InterPro"/>
</dbReference>
<evidence type="ECO:0000256" key="5">
    <source>
        <dbReference type="ARBA" id="ARBA00022980"/>
    </source>
</evidence>
<dbReference type="GO" id="GO:0015935">
    <property type="term" value="C:small ribosomal subunit"/>
    <property type="evidence" value="ECO:0007669"/>
    <property type="project" value="InterPro"/>
</dbReference>
<reference evidence="10" key="1">
    <citation type="submission" date="2020-07" db="EMBL/GenBank/DDBJ databases">
        <title>Huge and variable diversity of episymbiotic CPR bacteria and DPANN archaea in groundwater ecosystems.</title>
        <authorList>
            <person name="He C.Y."/>
            <person name="Keren R."/>
            <person name="Whittaker M."/>
            <person name="Farag I.F."/>
            <person name="Doudna J."/>
            <person name="Cate J.H.D."/>
            <person name="Banfield J.F."/>
        </authorList>
    </citation>
    <scope>NUCLEOTIDE SEQUENCE</scope>
    <source>
        <strain evidence="10">NC_groundwater_17_Pr7_B-0.1um_64_12</strain>
    </source>
</reference>
<evidence type="ECO:0000256" key="1">
    <source>
        <dbReference type="ARBA" id="ARBA00007151"/>
    </source>
</evidence>
<evidence type="ECO:0000256" key="8">
    <source>
        <dbReference type="RuleBase" id="RU003619"/>
    </source>
</evidence>
<dbReference type="InterPro" id="IPR036823">
    <property type="entry name" value="Ribosomal_uS7_dom_sf"/>
</dbReference>
<keyword evidence="3 7" id="KW-0699">rRNA-binding</keyword>
<dbReference type="AlphaFoldDB" id="A0A931LT70"/>
<evidence type="ECO:0000313" key="11">
    <source>
        <dbReference type="Proteomes" id="UP000727962"/>
    </source>
</evidence>
<keyword evidence="5 7" id="KW-0689">Ribosomal protein</keyword>
<dbReference type="NCBIfam" id="TIGR01029">
    <property type="entry name" value="rpsG_bact"/>
    <property type="match status" value="1"/>
</dbReference>
<evidence type="ECO:0000256" key="6">
    <source>
        <dbReference type="ARBA" id="ARBA00023274"/>
    </source>
</evidence>
<name>A0A931LT70_FIMGI</name>
<comment type="subunit">
    <text evidence="7">Part of the 30S ribosomal subunit. Contacts proteins S9 and S11.</text>
</comment>
<dbReference type="PROSITE" id="PS00052">
    <property type="entry name" value="RIBOSOMAL_S7"/>
    <property type="match status" value="1"/>
</dbReference>
<proteinExistence type="inferred from homology"/>
<evidence type="ECO:0000256" key="7">
    <source>
        <dbReference type="HAMAP-Rule" id="MF_00480"/>
    </source>
</evidence>
<feature type="domain" description="Small ribosomal subunit protein uS7" evidence="9">
    <location>
        <begin position="2"/>
        <end position="149"/>
    </location>
</feature>
<dbReference type="EMBL" id="JACOSL010000047">
    <property type="protein sequence ID" value="MBI1757040.1"/>
    <property type="molecule type" value="Genomic_DNA"/>
</dbReference>
<sequence>MPRKGAAPKRQILPDPIYGSELIQRFINRMMVEGKKVTAEKIFYGAMKTAEDKAGAPALEVFEKALHNVMPTFEVRPRRVGGQTYQVPMEVRPDRRRALAMRWLIGAARKRSGHSMVEKLSGEILDAFNGTGTSVKKREDTHRMAEANKAFAHYRF</sequence>
<evidence type="ECO:0000256" key="2">
    <source>
        <dbReference type="ARBA" id="ARBA00022555"/>
    </source>
</evidence>
<dbReference type="Gene3D" id="1.10.455.10">
    <property type="entry name" value="Ribosomal protein S7 domain"/>
    <property type="match status" value="1"/>
</dbReference>
<dbReference type="Proteomes" id="UP000727962">
    <property type="component" value="Unassembled WGS sequence"/>
</dbReference>
<evidence type="ECO:0000256" key="4">
    <source>
        <dbReference type="ARBA" id="ARBA00022884"/>
    </source>
</evidence>
<accession>A0A931LT70</accession>
<dbReference type="GO" id="GO:0006412">
    <property type="term" value="P:translation"/>
    <property type="evidence" value="ECO:0007669"/>
    <property type="project" value="UniProtKB-UniRule"/>
</dbReference>
<evidence type="ECO:0000313" key="10">
    <source>
        <dbReference type="EMBL" id="MBI1757040.1"/>
    </source>
</evidence>
<protein>
    <recommendedName>
        <fullName evidence="7">Small ribosomal subunit protein uS7</fullName>
    </recommendedName>
</protein>